<dbReference type="InterPro" id="IPR024087">
    <property type="entry name" value="Creatininase-like_sf"/>
</dbReference>
<dbReference type="GO" id="GO:0009231">
    <property type="term" value="P:riboflavin biosynthetic process"/>
    <property type="evidence" value="ECO:0007669"/>
    <property type="project" value="TreeGrafter"/>
</dbReference>
<protein>
    <submittedName>
        <fullName evidence="7">Creatininase family protein</fullName>
    </submittedName>
</protein>
<keyword evidence="6" id="KW-0732">Signal</keyword>
<keyword evidence="3" id="KW-0378">Hydrolase</keyword>
<accession>A0A6M4ISJ9</accession>
<dbReference type="Pfam" id="PF02633">
    <property type="entry name" value="Creatininase"/>
    <property type="match status" value="1"/>
</dbReference>
<evidence type="ECO:0000256" key="6">
    <source>
        <dbReference type="SAM" id="SignalP"/>
    </source>
</evidence>
<evidence type="ECO:0000313" key="7">
    <source>
        <dbReference type="EMBL" id="QJR36709.1"/>
    </source>
</evidence>
<evidence type="ECO:0000313" key="8">
    <source>
        <dbReference type="Proteomes" id="UP000500938"/>
    </source>
</evidence>
<gene>
    <name evidence="7" type="ORF">HKW67_14905</name>
</gene>
<keyword evidence="2" id="KW-0479">Metal-binding</keyword>
<dbReference type="GO" id="GO:0046872">
    <property type="term" value="F:metal ion binding"/>
    <property type="evidence" value="ECO:0007669"/>
    <property type="project" value="UniProtKB-KW"/>
</dbReference>
<keyword evidence="8" id="KW-1185">Reference proteome</keyword>
<keyword evidence="4" id="KW-0862">Zinc</keyword>
<reference evidence="7 8" key="1">
    <citation type="submission" date="2020-05" db="EMBL/GenBank/DDBJ databases">
        <title>Complete genome sequence of Gemmatimonas greenlandica TET16.</title>
        <authorList>
            <person name="Zeng Y."/>
        </authorList>
    </citation>
    <scope>NUCLEOTIDE SEQUENCE [LARGE SCALE GENOMIC DNA]</scope>
    <source>
        <strain evidence="7 8">TET16</strain>
    </source>
</reference>
<feature type="signal peptide" evidence="6">
    <location>
        <begin position="1"/>
        <end position="39"/>
    </location>
</feature>
<comment type="cofactor">
    <cofactor evidence="1">
        <name>Zn(2+)</name>
        <dbReference type="ChEBI" id="CHEBI:29105"/>
    </cofactor>
</comment>
<organism evidence="7 8">
    <name type="scientific">Gemmatimonas groenlandica</name>
    <dbReference type="NCBI Taxonomy" id="2732249"/>
    <lineage>
        <taxon>Bacteria</taxon>
        <taxon>Pseudomonadati</taxon>
        <taxon>Gemmatimonadota</taxon>
        <taxon>Gemmatimonadia</taxon>
        <taxon>Gemmatimonadales</taxon>
        <taxon>Gemmatimonadaceae</taxon>
        <taxon>Gemmatimonas</taxon>
    </lineage>
</organism>
<dbReference type="Gene3D" id="3.40.50.10310">
    <property type="entry name" value="Creatininase"/>
    <property type="match status" value="1"/>
</dbReference>
<sequence length="330" mass="35305">MTRGILSRTPHCAALRVSILGAALASAVASVALSGSASAQGAAASEAQRDPRNRGGGTCTANPYNCVDAVNPLPAPNTVWIEEMTWMDVRDALKAGKTTAIIATGGMEPNGPWLVTGKHNYVLHTNCEAIAWKLGNALCAPIVKFVPEGNISPASGHMASPGTISMREETFRMLLTDLVHSLKAHGFTRIILIGDSGGNQAGQRWVADSLTKIWQGAPIVAHIQEYYDYASVAKHMEQFGVNQTVAEGLHDDPEISLNMFIDDPKSIRYDARAKAKKLTINGVSLADRKKATEWAKQIVEFRTKVTVEAIEKATANKGTLPAPPRRTGGN</sequence>
<evidence type="ECO:0000256" key="1">
    <source>
        <dbReference type="ARBA" id="ARBA00001947"/>
    </source>
</evidence>
<evidence type="ECO:0000256" key="3">
    <source>
        <dbReference type="ARBA" id="ARBA00022801"/>
    </source>
</evidence>
<evidence type="ECO:0000256" key="2">
    <source>
        <dbReference type="ARBA" id="ARBA00022723"/>
    </source>
</evidence>
<dbReference type="RefSeq" id="WP_171226143.1">
    <property type="nucleotide sequence ID" value="NZ_CP053085.1"/>
</dbReference>
<feature type="chain" id="PRO_5027110200" evidence="6">
    <location>
        <begin position="40"/>
        <end position="330"/>
    </location>
</feature>
<dbReference type="Proteomes" id="UP000500938">
    <property type="component" value="Chromosome"/>
</dbReference>
<dbReference type="AlphaFoldDB" id="A0A6M4ISJ9"/>
<dbReference type="PANTHER" id="PTHR35005">
    <property type="entry name" value="3-DEHYDRO-SCYLLO-INOSOSE HYDROLASE"/>
    <property type="match status" value="1"/>
</dbReference>
<evidence type="ECO:0000256" key="4">
    <source>
        <dbReference type="ARBA" id="ARBA00022833"/>
    </source>
</evidence>
<name>A0A6M4ISJ9_9BACT</name>
<dbReference type="SUPFAM" id="SSF102215">
    <property type="entry name" value="Creatininase"/>
    <property type="match status" value="1"/>
</dbReference>
<dbReference type="PANTHER" id="PTHR35005:SF1">
    <property type="entry name" value="2-AMINO-5-FORMYLAMINO-6-RIBOSYLAMINOPYRIMIDIN-4(3H)-ONE 5'-MONOPHOSPHATE DEFORMYLASE"/>
    <property type="match status" value="1"/>
</dbReference>
<dbReference type="KEGG" id="ggr:HKW67_14905"/>
<evidence type="ECO:0000256" key="5">
    <source>
        <dbReference type="ARBA" id="ARBA00024029"/>
    </source>
</evidence>
<dbReference type="InterPro" id="IPR003785">
    <property type="entry name" value="Creatininase/forma_Hydrolase"/>
</dbReference>
<proteinExistence type="inferred from homology"/>
<dbReference type="EMBL" id="CP053085">
    <property type="protein sequence ID" value="QJR36709.1"/>
    <property type="molecule type" value="Genomic_DNA"/>
</dbReference>
<comment type="similarity">
    <text evidence="5">Belongs to the creatininase superfamily.</text>
</comment>
<dbReference type="GO" id="GO:0016811">
    <property type="term" value="F:hydrolase activity, acting on carbon-nitrogen (but not peptide) bonds, in linear amides"/>
    <property type="evidence" value="ECO:0007669"/>
    <property type="project" value="TreeGrafter"/>
</dbReference>